<gene>
    <name evidence="4" type="ORF">DB30_00448</name>
</gene>
<dbReference type="SUPFAM" id="SSF52540">
    <property type="entry name" value="P-loop containing nucleoside triphosphate hydrolases"/>
    <property type="match status" value="1"/>
</dbReference>
<keyword evidence="1" id="KW-0175">Coiled coil</keyword>
<dbReference type="Pfam" id="PF13476">
    <property type="entry name" value="AAA_23"/>
    <property type="match status" value="1"/>
</dbReference>
<organism evidence="4 5">
    <name type="scientific">Enhygromyxa salina</name>
    <dbReference type="NCBI Taxonomy" id="215803"/>
    <lineage>
        <taxon>Bacteria</taxon>
        <taxon>Pseudomonadati</taxon>
        <taxon>Myxococcota</taxon>
        <taxon>Polyangia</taxon>
        <taxon>Nannocystales</taxon>
        <taxon>Nannocystaceae</taxon>
        <taxon>Enhygromyxa</taxon>
    </lineage>
</organism>
<keyword evidence="4" id="KW-0378">Hydrolase</keyword>
<feature type="coiled-coil region" evidence="1">
    <location>
        <begin position="346"/>
        <end position="373"/>
    </location>
</feature>
<evidence type="ECO:0000256" key="1">
    <source>
        <dbReference type="SAM" id="Coils"/>
    </source>
</evidence>
<dbReference type="Proteomes" id="UP000031599">
    <property type="component" value="Unassembled WGS sequence"/>
</dbReference>
<feature type="domain" description="Rad50/SbcC-type AAA" evidence="3">
    <location>
        <begin position="7"/>
        <end position="240"/>
    </location>
</feature>
<dbReference type="GO" id="GO:0004527">
    <property type="term" value="F:exonuclease activity"/>
    <property type="evidence" value="ECO:0007669"/>
    <property type="project" value="UniProtKB-KW"/>
</dbReference>
<dbReference type="PANTHER" id="PTHR32114">
    <property type="entry name" value="ABC TRANSPORTER ABCH.3"/>
    <property type="match status" value="1"/>
</dbReference>
<feature type="region of interest" description="Disordered" evidence="2">
    <location>
        <begin position="707"/>
        <end position="733"/>
    </location>
</feature>
<dbReference type="Pfam" id="PF13558">
    <property type="entry name" value="SbcC_Walker_B"/>
    <property type="match status" value="1"/>
</dbReference>
<keyword evidence="4" id="KW-0540">Nuclease</keyword>
<dbReference type="InterPro" id="IPR038729">
    <property type="entry name" value="Rad50/SbcC_AAA"/>
</dbReference>
<name>A0A0C2CUG2_9BACT</name>
<evidence type="ECO:0000313" key="4">
    <source>
        <dbReference type="EMBL" id="KIG13225.1"/>
    </source>
</evidence>
<dbReference type="InterPro" id="IPR027417">
    <property type="entry name" value="P-loop_NTPase"/>
</dbReference>
<evidence type="ECO:0000256" key="2">
    <source>
        <dbReference type="SAM" id="MobiDB-lite"/>
    </source>
</evidence>
<accession>A0A0C2CUG2</accession>
<evidence type="ECO:0000259" key="3">
    <source>
        <dbReference type="Pfam" id="PF13476"/>
    </source>
</evidence>
<sequence length="1338" mass="148522">MRILAVRGKNLASLAGHFEVDFAAPPLQHAGLIAITGPTGAGKTTLLDAMCLALFDRTPRFANRGGVVIASPGDDPSAGVRATDVRGILRHGATEGWAEVDFLGIDDRRWRARWELRRARGRADGRLQHQQMQLIDPVDGRVIAADRKGDTLAAIEARLGLDFDQFRRSVLLAQGEFAAFLEASGGERAELLERMTGTWLYRELGRGAFERAKQAERELDLVAREREQLRILPEPRRRELEAEAARTGTQRAGLEQERIAADAALRWYQRADELAQALTAARTSLAELDRGQAELAQTEALLARVERVAAVRERLLTRERRAGELEACERDLAFVTGELPLIVSQLAELAATLERHEQQLARARERRRRLMGEGGEVDRARQLDTKIATAGSDRPRVASKLELARSGVAASDAQLEQIQAGIAQAEARLAGARSWLERHQALAPLAEHWPHYRSLLQQQLRWLEARAAVAQRVAELGPRRERCEREQAEAKREHASARKQRNQARTRLQKVERDLDAHPALAQLRHRQAALDLCRDRHSVLRAVHERYERLAITQAALGVERAEQVLERDHRAAQRRRVEAALAQTEQGFAEAQRGLRQLEAVRDLVQHRADLRPGEACPLCGSHEHPAADEQGPVDAVVADQRARVQALMDSRDELQREQGEQLGREQIAATRVAAIARRTSELARDHAALQEAWRDGLAAGPLLPAAEHGLDGPAHDPVADEPAPAPDPQLSLLAVPRSEAGGELVLPERLDSPDLGTALWSIHEELELRSRALASQRAEVENLLDRQRDRQARREEAERVYEDRRARVEASERELDVVVRELDEAHARGRQLDADLDASWPELEDVGPAALAALHDDASPAELEHARAGAPADPVPDVELAKLEHGGRHELAVNFRARLAQAGQGLLAQLDAGAKAFSAQRQACEQAAEGQRALETRRAELSSQRQARAETCEALELELRELDELLTRLRSERATLLEGRPAAEVVRELEASVELASQDRETSKDARAKVERELQAQRTRAHTLTEQVAALRGRSDEAQVNVDAALAEAGVDPTTLEQLLAREELWADGWTARTRSGVEQARAELERRRAIVGERERVVAAHADEGPPPLDRERAQLQRNQLDTRDEQLRRQLFELEHQLRRDREDRSLAEQLAPRLRELEHTARVWGRLRDAIGSASGDKFQKFAQSLTLELLLTQANAQLRDLKPRYALGRVPNHDLELQLVDHDLGDEVRSIRGLSGGEKFLVSLALALALASLSADDCRIDSLFIDEGFGSLDAHSLDVAVSTLDALQAEGRQIGVISHVPGLAERIGVEIRVETIASGRSRVRVVAPRST</sequence>
<feature type="coiled-coil region" evidence="1">
    <location>
        <begin position="212"/>
        <end position="257"/>
    </location>
</feature>
<feature type="compositionally biased region" description="Basic and acidic residues" evidence="2">
    <location>
        <begin position="484"/>
        <end position="496"/>
    </location>
</feature>
<feature type="coiled-coil region" evidence="1">
    <location>
        <begin position="1115"/>
        <end position="1149"/>
    </location>
</feature>
<feature type="compositionally biased region" description="Basic and acidic residues" evidence="2">
    <location>
        <begin position="711"/>
        <end position="721"/>
    </location>
</feature>
<keyword evidence="4" id="KW-0269">Exonuclease</keyword>
<feature type="region of interest" description="Disordered" evidence="2">
    <location>
        <begin position="484"/>
        <end position="506"/>
    </location>
</feature>
<comment type="caution">
    <text evidence="4">The sequence shown here is derived from an EMBL/GenBank/DDBJ whole genome shotgun (WGS) entry which is preliminary data.</text>
</comment>
<dbReference type="EMBL" id="JMCC02000104">
    <property type="protein sequence ID" value="KIG13225.1"/>
    <property type="molecule type" value="Genomic_DNA"/>
</dbReference>
<dbReference type="RefSeq" id="WP_052556157.1">
    <property type="nucleotide sequence ID" value="NZ_JMCC02000104.1"/>
</dbReference>
<dbReference type="GO" id="GO:0016887">
    <property type="term" value="F:ATP hydrolysis activity"/>
    <property type="evidence" value="ECO:0007669"/>
    <property type="project" value="InterPro"/>
</dbReference>
<feature type="coiled-coil region" evidence="1">
    <location>
        <begin position="766"/>
        <end position="831"/>
    </location>
</feature>
<dbReference type="Gene3D" id="3.40.50.300">
    <property type="entry name" value="P-loop containing nucleotide triphosphate hydrolases"/>
    <property type="match status" value="2"/>
</dbReference>
<feature type="compositionally biased region" description="Basic residues" evidence="2">
    <location>
        <begin position="497"/>
        <end position="506"/>
    </location>
</feature>
<reference evidence="4 5" key="1">
    <citation type="submission" date="2014-12" db="EMBL/GenBank/DDBJ databases">
        <title>Genome assembly of Enhygromyxa salina DSM 15201.</title>
        <authorList>
            <person name="Sharma G."/>
            <person name="Subramanian S."/>
        </authorList>
    </citation>
    <scope>NUCLEOTIDE SEQUENCE [LARGE SCALE GENOMIC DNA]</scope>
    <source>
        <strain evidence="4 5">DSM 15201</strain>
    </source>
</reference>
<proteinExistence type="predicted"/>
<dbReference type="GO" id="GO:0006302">
    <property type="term" value="P:double-strand break repair"/>
    <property type="evidence" value="ECO:0007669"/>
    <property type="project" value="InterPro"/>
</dbReference>
<protein>
    <submittedName>
        <fullName evidence="4">Exonuclease SbcC</fullName>
    </submittedName>
</protein>
<evidence type="ECO:0000313" key="5">
    <source>
        <dbReference type="Proteomes" id="UP000031599"/>
    </source>
</evidence>
<dbReference type="PANTHER" id="PTHR32114:SF2">
    <property type="entry name" value="ABC TRANSPORTER ABCH.3"/>
    <property type="match status" value="1"/>
</dbReference>